<evidence type="ECO:0000313" key="1">
    <source>
        <dbReference type="EMBL" id="MBM6940845.1"/>
    </source>
</evidence>
<evidence type="ECO:0000313" key="2">
    <source>
        <dbReference type="Proteomes" id="UP000785625"/>
    </source>
</evidence>
<reference evidence="1 2" key="1">
    <citation type="journal article" date="2021" name="Sci. Rep.">
        <title>The distribution of antibiotic resistance genes in chicken gut microbiota commensals.</title>
        <authorList>
            <person name="Juricova H."/>
            <person name="Matiasovicova J."/>
            <person name="Kubasova T."/>
            <person name="Cejkova D."/>
            <person name="Rychlik I."/>
        </authorList>
    </citation>
    <scope>NUCLEOTIDE SEQUENCE [LARGE SCALE GENOMIC DNA]</scope>
    <source>
        <strain evidence="1 2">An574</strain>
    </source>
</reference>
<keyword evidence="2" id="KW-1185">Reference proteome</keyword>
<gene>
    <name evidence="1" type="ORF">H5975_05000</name>
</gene>
<dbReference type="EMBL" id="JACJKU010000041">
    <property type="protein sequence ID" value="MBM6940845.1"/>
    <property type="molecule type" value="Genomic_DNA"/>
</dbReference>
<accession>A0ABS2GX26</accession>
<organism evidence="1 2">
    <name type="scientific">Limosilactobacillus coleohominis</name>
    <dbReference type="NCBI Taxonomy" id="181675"/>
    <lineage>
        <taxon>Bacteria</taxon>
        <taxon>Bacillati</taxon>
        <taxon>Bacillota</taxon>
        <taxon>Bacilli</taxon>
        <taxon>Lactobacillales</taxon>
        <taxon>Lactobacillaceae</taxon>
        <taxon>Limosilactobacillus</taxon>
    </lineage>
</organism>
<comment type="caution">
    <text evidence="1">The sequence shown here is derived from an EMBL/GenBank/DDBJ whole genome shotgun (WGS) entry which is preliminary data.</text>
</comment>
<dbReference type="RefSeq" id="WP_204785138.1">
    <property type="nucleotide sequence ID" value="NZ_CALVGD010000056.1"/>
</dbReference>
<name>A0ABS2GX26_9LACO</name>
<proteinExistence type="predicted"/>
<dbReference type="Proteomes" id="UP000785625">
    <property type="component" value="Unassembled WGS sequence"/>
</dbReference>
<protein>
    <submittedName>
        <fullName evidence="1">dUTPase</fullName>
    </submittedName>
</protein>
<sequence length="173" mass="20727">MLNITQLLQDSIYFDNKIIDQRDLLMGPNAHLQEIVVNCDRSLAACYEPKIDYRMQKNGVQKLEHEELLRRFVITLHWFLLFSARKQWTHLVVMSEQDYQRLLKSQRASQLAKADQQYLTIKYFLMASYYTHRQADFRHAWHLLLKYGLVDLELTPTEIMQKHEELIKTNLSK</sequence>